<dbReference type="GO" id="GO:0046872">
    <property type="term" value="F:metal ion binding"/>
    <property type="evidence" value="ECO:0007669"/>
    <property type="project" value="UniProtKB-KW"/>
</dbReference>
<protein>
    <submittedName>
        <fullName evidence="3">TIGR00282 family metallophosphoesterase</fullName>
    </submittedName>
</protein>
<dbReference type="PIRSF" id="PIRSF004789">
    <property type="entry name" value="DR1281"/>
    <property type="match status" value="1"/>
</dbReference>
<sequence length="264" mass="28608">MNTLTVMMIGDVVGDPGLEALAQHLPNLIKTYNADFIAVNGENAADGFGMTDTVFQKILDAGADTVTSGNHVWEKREFWPTLETNPQVIRPANYPPGNPGKGYAKTRKNGKTFIAVNIQGREFMGSIDCPFTAMDRLLESPDFAGEDNPVILVDFHAESTQEKEALALYLDGRVSLVAGTHTHVQTADERLLPKGTAYITDLGMTGAEESIIGMDIAVCLDRARTQVPFRMECAKGPAAIHGIAARIDSSTGKPVSIERIRIFT</sequence>
<feature type="binding site" evidence="2">
    <location>
        <position position="183"/>
    </location>
    <ligand>
        <name>Fe cation</name>
        <dbReference type="ChEBI" id="CHEBI:24875"/>
        <label>1</label>
    </ligand>
</feature>
<dbReference type="PANTHER" id="PTHR36303:SF1">
    <property type="entry name" value="2',3'-CYCLIC-NUCLEOTIDE 2'-PHOSPHODIESTERASE"/>
    <property type="match status" value="1"/>
</dbReference>
<dbReference type="Pfam" id="PF13277">
    <property type="entry name" value="YmdB"/>
    <property type="match status" value="1"/>
</dbReference>
<reference evidence="3" key="1">
    <citation type="submission" date="2021-01" db="EMBL/GenBank/DDBJ databases">
        <title>Description of Breznakiella homolactica.</title>
        <authorList>
            <person name="Song Y."/>
            <person name="Brune A."/>
        </authorList>
    </citation>
    <scope>NUCLEOTIDE SEQUENCE</scope>
    <source>
        <strain evidence="3">RmG30</strain>
    </source>
</reference>
<feature type="binding site" evidence="2">
    <location>
        <position position="42"/>
    </location>
    <ligand>
        <name>Fe cation</name>
        <dbReference type="ChEBI" id="CHEBI:24875"/>
        <label>2</label>
    </ligand>
</feature>
<keyword evidence="4" id="KW-1185">Reference proteome</keyword>
<feature type="binding site" evidence="2">
    <location>
        <position position="181"/>
    </location>
    <ligand>
        <name>Fe cation</name>
        <dbReference type="ChEBI" id="CHEBI:24875"/>
        <label>2</label>
    </ligand>
</feature>
<dbReference type="Proteomes" id="UP000595917">
    <property type="component" value="Chromosome"/>
</dbReference>
<dbReference type="AlphaFoldDB" id="A0A7T7XPN3"/>
<evidence type="ECO:0000256" key="1">
    <source>
        <dbReference type="PIRSR" id="PIRSR004789-50"/>
    </source>
</evidence>
<evidence type="ECO:0000313" key="4">
    <source>
        <dbReference type="Proteomes" id="UP000595917"/>
    </source>
</evidence>
<dbReference type="InterPro" id="IPR029052">
    <property type="entry name" value="Metallo-depent_PP-like"/>
</dbReference>
<dbReference type="CDD" id="cd07382">
    <property type="entry name" value="MPP_DR1281"/>
    <property type="match status" value="1"/>
</dbReference>
<keyword evidence="2" id="KW-0479">Metal-binding</keyword>
<dbReference type="SUPFAM" id="SSF56300">
    <property type="entry name" value="Metallo-dependent phosphatases"/>
    <property type="match status" value="1"/>
</dbReference>
<dbReference type="NCBIfam" id="TIGR00282">
    <property type="entry name" value="TIGR00282 family metallophosphoesterase"/>
    <property type="match status" value="1"/>
</dbReference>
<accession>A0A7T7XPN3</accession>
<feature type="binding site" evidence="2">
    <location>
        <position position="11"/>
    </location>
    <ligand>
        <name>Fe cation</name>
        <dbReference type="ChEBI" id="CHEBI:24875"/>
        <label>1</label>
    </ligand>
</feature>
<name>A0A7T7XPN3_9SPIR</name>
<dbReference type="EMBL" id="CP067089">
    <property type="protein sequence ID" value="QQO10181.1"/>
    <property type="molecule type" value="Genomic_DNA"/>
</dbReference>
<dbReference type="InterPro" id="IPR005235">
    <property type="entry name" value="YmdB-like"/>
</dbReference>
<evidence type="ECO:0000313" key="3">
    <source>
        <dbReference type="EMBL" id="QQO10181.1"/>
    </source>
</evidence>
<gene>
    <name evidence="3" type="ORF">JFL75_04470</name>
</gene>
<feature type="active site" description="Proton donor" evidence="1">
    <location>
        <position position="71"/>
    </location>
</feature>
<feature type="binding site" evidence="2">
    <location>
        <position position="43"/>
    </location>
    <ligand>
        <name>Fe cation</name>
        <dbReference type="ChEBI" id="CHEBI:24875"/>
        <label>1</label>
    </ligand>
</feature>
<feature type="binding site" evidence="2">
    <location>
        <position position="70"/>
    </location>
    <ligand>
        <name>Fe cation</name>
        <dbReference type="ChEBI" id="CHEBI:24875"/>
        <label>2</label>
    </ligand>
</feature>
<dbReference type="RefSeq" id="WP_215627485.1">
    <property type="nucleotide sequence ID" value="NZ_CP067089.2"/>
</dbReference>
<dbReference type="GO" id="GO:0004113">
    <property type="term" value="F:2',3'-cyclic-nucleotide 3'-phosphodiesterase activity"/>
    <property type="evidence" value="ECO:0007669"/>
    <property type="project" value="TreeGrafter"/>
</dbReference>
<feature type="binding site" evidence="2">
    <location>
        <position position="42"/>
    </location>
    <ligand>
        <name>Fe cation</name>
        <dbReference type="ChEBI" id="CHEBI:24875"/>
        <label>1</label>
    </ligand>
</feature>
<organism evidence="3 4">
    <name type="scientific">Breznakiella homolactica</name>
    <dbReference type="NCBI Taxonomy" id="2798577"/>
    <lineage>
        <taxon>Bacteria</taxon>
        <taxon>Pseudomonadati</taxon>
        <taxon>Spirochaetota</taxon>
        <taxon>Spirochaetia</taxon>
        <taxon>Spirochaetales</taxon>
        <taxon>Breznakiellaceae</taxon>
        <taxon>Breznakiella</taxon>
    </lineage>
</organism>
<feature type="binding site" evidence="2">
    <location>
        <position position="156"/>
    </location>
    <ligand>
        <name>Fe cation</name>
        <dbReference type="ChEBI" id="CHEBI:24875"/>
        <label>2</label>
    </ligand>
</feature>
<proteinExistence type="predicted"/>
<dbReference type="KEGG" id="bhc:JFL75_04470"/>
<dbReference type="Gene3D" id="3.60.21.10">
    <property type="match status" value="1"/>
</dbReference>
<dbReference type="PANTHER" id="PTHR36303">
    <property type="entry name" value="2',3'-CYCLIC-NUCLEOTIDE 2'-PHOSPHODIESTERASE"/>
    <property type="match status" value="1"/>
</dbReference>
<evidence type="ECO:0000256" key="2">
    <source>
        <dbReference type="PIRSR" id="PIRSR004789-51"/>
    </source>
</evidence>